<keyword evidence="1" id="KW-0805">Transcription regulation</keyword>
<dbReference type="Gene3D" id="1.10.10.60">
    <property type="entry name" value="Homeodomain-like"/>
    <property type="match status" value="2"/>
</dbReference>
<dbReference type="RefSeq" id="WP_345061345.1">
    <property type="nucleotide sequence ID" value="NZ_BAABEX010000007.1"/>
</dbReference>
<dbReference type="InterPro" id="IPR050204">
    <property type="entry name" value="AraC_XylS_family_regulators"/>
</dbReference>
<comment type="caution">
    <text evidence="5">The sequence shown here is derived from an EMBL/GenBank/DDBJ whole genome shotgun (WGS) entry which is preliminary data.</text>
</comment>
<accession>A0ABP8L2E4</accession>
<reference evidence="6" key="1">
    <citation type="journal article" date="2019" name="Int. J. Syst. Evol. Microbiol.">
        <title>The Global Catalogue of Microorganisms (GCM) 10K type strain sequencing project: providing services to taxonomists for standard genome sequencing and annotation.</title>
        <authorList>
            <consortium name="The Broad Institute Genomics Platform"/>
            <consortium name="The Broad Institute Genome Sequencing Center for Infectious Disease"/>
            <person name="Wu L."/>
            <person name="Ma J."/>
        </authorList>
    </citation>
    <scope>NUCLEOTIDE SEQUENCE [LARGE SCALE GENOMIC DNA]</scope>
    <source>
        <strain evidence="6">JCM 31890</strain>
    </source>
</reference>
<dbReference type="PANTHER" id="PTHR46796:SF2">
    <property type="entry name" value="TRANSCRIPTIONAL REGULATORY PROTEIN"/>
    <property type="match status" value="1"/>
</dbReference>
<protein>
    <recommendedName>
        <fullName evidence="4">HTH araC/xylS-type domain-containing protein</fullName>
    </recommendedName>
</protein>
<dbReference type="PANTHER" id="PTHR46796">
    <property type="entry name" value="HTH-TYPE TRANSCRIPTIONAL ACTIVATOR RHAS-RELATED"/>
    <property type="match status" value="1"/>
</dbReference>
<dbReference type="SUPFAM" id="SSF46689">
    <property type="entry name" value="Homeodomain-like"/>
    <property type="match status" value="2"/>
</dbReference>
<dbReference type="PROSITE" id="PS01124">
    <property type="entry name" value="HTH_ARAC_FAMILY_2"/>
    <property type="match status" value="1"/>
</dbReference>
<keyword evidence="3" id="KW-0804">Transcription</keyword>
<evidence type="ECO:0000256" key="2">
    <source>
        <dbReference type="ARBA" id="ARBA00023125"/>
    </source>
</evidence>
<gene>
    <name evidence="5" type="ORF">GCM10023090_07730</name>
</gene>
<proteinExistence type="predicted"/>
<name>A0ABP8L2E4_9BURK</name>
<evidence type="ECO:0000256" key="1">
    <source>
        <dbReference type="ARBA" id="ARBA00023015"/>
    </source>
</evidence>
<keyword evidence="6" id="KW-1185">Reference proteome</keyword>
<dbReference type="InterPro" id="IPR009057">
    <property type="entry name" value="Homeodomain-like_sf"/>
</dbReference>
<evidence type="ECO:0000256" key="3">
    <source>
        <dbReference type="ARBA" id="ARBA00023163"/>
    </source>
</evidence>
<dbReference type="EMBL" id="BAABEX010000007">
    <property type="protein sequence ID" value="GAA4420330.1"/>
    <property type="molecule type" value="Genomic_DNA"/>
</dbReference>
<keyword evidence="2" id="KW-0238">DNA-binding</keyword>
<dbReference type="Proteomes" id="UP001501788">
    <property type="component" value="Unassembled WGS sequence"/>
</dbReference>
<dbReference type="InterPro" id="IPR018060">
    <property type="entry name" value="HTH_AraC"/>
</dbReference>
<dbReference type="Pfam" id="PF12833">
    <property type="entry name" value="HTH_18"/>
    <property type="match status" value="1"/>
</dbReference>
<feature type="domain" description="HTH araC/xylS-type" evidence="4">
    <location>
        <begin position="143"/>
        <end position="240"/>
    </location>
</feature>
<sequence length="248" mass="26911">MSPLRGNALTMGVDRSLYMGEMPASGWHCHAAPVLLLGLSGRFALHRAPGQFEHCHSALVDAGVWHLFDPCGERVALVYLEPDAPEARALRTVLASAGGVMLDMARPVVSRSATETALHSFDLPRLLQCGVPDAVPPLDARVARSLQALRQPQAARMGRGDLAAGVHLSASRFNHLFRAEMGVSLRSYRVWSQVRLAMAGLALSPRLTDAALHGDFADSAHFSRMFRQTFGMTPSSITRPLRSVTLLR</sequence>
<evidence type="ECO:0000313" key="5">
    <source>
        <dbReference type="EMBL" id="GAA4420330.1"/>
    </source>
</evidence>
<evidence type="ECO:0000259" key="4">
    <source>
        <dbReference type="PROSITE" id="PS01124"/>
    </source>
</evidence>
<dbReference type="SMART" id="SM00342">
    <property type="entry name" value="HTH_ARAC"/>
    <property type="match status" value="1"/>
</dbReference>
<evidence type="ECO:0000313" key="6">
    <source>
        <dbReference type="Proteomes" id="UP001501788"/>
    </source>
</evidence>
<organism evidence="5 6">
    <name type="scientific">Acidovorax lacteus</name>
    <dbReference type="NCBI Taxonomy" id="1924988"/>
    <lineage>
        <taxon>Bacteria</taxon>
        <taxon>Pseudomonadati</taxon>
        <taxon>Pseudomonadota</taxon>
        <taxon>Betaproteobacteria</taxon>
        <taxon>Burkholderiales</taxon>
        <taxon>Comamonadaceae</taxon>
        <taxon>Acidovorax</taxon>
    </lineage>
</organism>